<dbReference type="AlphaFoldDB" id="A0A069RNI3"/>
<dbReference type="RefSeq" id="WP_038264265.1">
    <property type="nucleotide sequence ID" value="NZ_FSRH01000011.1"/>
</dbReference>
<accession>A0A069RNI3</accession>
<protein>
    <submittedName>
        <fullName evidence="1">Uncharacterized protein</fullName>
    </submittedName>
</protein>
<sequence length="264" mass="30426">MGKNESKLLKAIIKLEKGEHGWKLVLEDGDIELLDDMYGVRYDDLPENSKHFKPGKPLNEAMDYILDVVKDNDYTVASKGEDFFELSAKRWDSELSFDIDFKHGLWFEAKVYWSDIGETKVYKAMQAAFEGAGPPVEVYTFPEEDSTSGVVRIQEGKAYAHCWIVWDSPMDFIPNGYTDEFFHDIKKDIENFFIEKGHGYLDGDIKKPLGACINECIVEGSFDMLMLKIKDIESQLYKKEQTTSTEFKKWLQSTTEAYKKKAVK</sequence>
<evidence type="ECO:0000313" key="2">
    <source>
        <dbReference type="Proteomes" id="UP000027946"/>
    </source>
</evidence>
<evidence type="ECO:0000313" key="1">
    <source>
        <dbReference type="EMBL" id="KDR95747.1"/>
    </source>
</evidence>
<name>A0A069RNI3_PEPLI</name>
<proteinExistence type="predicted"/>
<dbReference type="EMBL" id="JJMM01000010">
    <property type="protein sequence ID" value="KDR95747.1"/>
    <property type="molecule type" value="Genomic_DNA"/>
</dbReference>
<gene>
    <name evidence="1" type="ORF">CLIT_10c04740</name>
</gene>
<reference evidence="1 2" key="1">
    <citation type="submission" date="2014-03" db="EMBL/GenBank/DDBJ databases">
        <title>Genome sequence of Clostridium litorale W6, DSM 5388.</title>
        <authorList>
            <person name="Poehlein A."/>
            <person name="Jagirdar A."/>
            <person name="Khonsari B."/>
            <person name="Chibani C.M."/>
            <person name="Gutierrez Gutierrez D.A."/>
            <person name="Davydova E."/>
            <person name="Alghaithi H.S."/>
            <person name="Nair K.P."/>
            <person name="Dhamotharan K."/>
            <person name="Chandran L."/>
            <person name="G W."/>
            <person name="Daniel R."/>
        </authorList>
    </citation>
    <scope>NUCLEOTIDE SEQUENCE [LARGE SCALE GENOMIC DNA]</scope>
    <source>
        <strain evidence="1 2">W6</strain>
    </source>
</reference>
<comment type="caution">
    <text evidence="1">The sequence shown here is derived from an EMBL/GenBank/DDBJ whole genome shotgun (WGS) entry which is preliminary data.</text>
</comment>
<organism evidence="1 2">
    <name type="scientific">Peptoclostridium litorale DSM 5388</name>
    <dbReference type="NCBI Taxonomy" id="1121324"/>
    <lineage>
        <taxon>Bacteria</taxon>
        <taxon>Bacillati</taxon>
        <taxon>Bacillota</taxon>
        <taxon>Clostridia</taxon>
        <taxon>Peptostreptococcales</taxon>
        <taxon>Peptoclostridiaceae</taxon>
        <taxon>Peptoclostridium</taxon>
    </lineage>
</organism>
<keyword evidence="2" id="KW-1185">Reference proteome</keyword>
<dbReference type="Proteomes" id="UP000027946">
    <property type="component" value="Unassembled WGS sequence"/>
</dbReference>